<keyword evidence="4" id="KW-0732">Signal</keyword>
<evidence type="ECO:0000256" key="6">
    <source>
        <dbReference type="ARBA" id="ARBA00023040"/>
    </source>
</evidence>
<dbReference type="AlphaFoldDB" id="A0AAV7QWN9"/>
<evidence type="ECO:0000256" key="3">
    <source>
        <dbReference type="ARBA" id="ARBA00022692"/>
    </source>
</evidence>
<organism evidence="13 14">
    <name type="scientific">Pleurodeles waltl</name>
    <name type="common">Iberian ribbed newt</name>
    <dbReference type="NCBI Taxonomy" id="8319"/>
    <lineage>
        <taxon>Eukaryota</taxon>
        <taxon>Metazoa</taxon>
        <taxon>Chordata</taxon>
        <taxon>Craniata</taxon>
        <taxon>Vertebrata</taxon>
        <taxon>Euteleostomi</taxon>
        <taxon>Amphibia</taxon>
        <taxon>Batrachia</taxon>
        <taxon>Caudata</taxon>
        <taxon>Salamandroidea</taxon>
        <taxon>Salamandridae</taxon>
        <taxon>Pleurodelinae</taxon>
        <taxon>Pleurodeles</taxon>
    </lineage>
</organism>
<feature type="transmembrane region" description="Helical" evidence="11">
    <location>
        <begin position="496"/>
        <end position="517"/>
    </location>
</feature>
<gene>
    <name evidence="13" type="ORF">NDU88_011243</name>
</gene>
<dbReference type="InterPro" id="IPR028082">
    <property type="entry name" value="Peripla_BP_I"/>
</dbReference>
<keyword evidence="10" id="KW-0807">Transducer</keyword>
<dbReference type="GO" id="GO:0004930">
    <property type="term" value="F:G protein-coupled receptor activity"/>
    <property type="evidence" value="ECO:0007669"/>
    <property type="project" value="UniProtKB-KW"/>
</dbReference>
<keyword evidence="6" id="KW-0297">G-protein coupled receptor</keyword>
<evidence type="ECO:0000256" key="2">
    <source>
        <dbReference type="ARBA" id="ARBA00022475"/>
    </source>
</evidence>
<dbReference type="EMBL" id="JANPWB010000010">
    <property type="protein sequence ID" value="KAJ1144951.1"/>
    <property type="molecule type" value="Genomic_DNA"/>
</dbReference>
<dbReference type="FunFam" id="3.40.50.2300:FF:000016">
    <property type="entry name" value="Taste 1 receptor member 2"/>
    <property type="match status" value="1"/>
</dbReference>
<dbReference type="Gene3D" id="3.40.50.2300">
    <property type="match status" value="2"/>
</dbReference>
<evidence type="ECO:0000256" key="4">
    <source>
        <dbReference type="ARBA" id="ARBA00022729"/>
    </source>
</evidence>
<keyword evidence="7 11" id="KW-0472">Membrane</keyword>
<keyword evidence="2" id="KW-1003">Cell membrane</keyword>
<dbReference type="InterPro" id="IPR017978">
    <property type="entry name" value="GPCR_3_C"/>
</dbReference>
<dbReference type="PROSITE" id="PS50259">
    <property type="entry name" value="G_PROTEIN_RECEP_F3_4"/>
    <property type="match status" value="1"/>
</dbReference>
<dbReference type="GO" id="GO:0005886">
    <property type="term" value="C:plasma membrane"/>
    <property type="evidence" value="ECO:0007669"/>
    <property type="project" value="UniProtKB-SubCell"/>
</dbReference>
<dbReference type="InterPro" id="IPR000068">
    <property type="entry name" value="GPCR_3_Ca_sens_rcpt-rel"/>
</dbReference>
<comment type="caution">
    <text evidence="13">The sequence shown here is derived from an EMBL/GenBank/DDBJ whole genome shotgun (WGS) entry which is preliminary data.</text>
</comment>
<feature type="transmembrane region" description="Helical" evidence="11">
    <location>
        <begin position="468"/>
        <end position="484"/>
    </location>
</feature>
<dbReference type="InterPro" id="IPR001828">
    <property type="entry name" value="ANF_lig-bd_rcpt"/>
</dbReference>
<dbReference type="Proteomes" id="UP001066276">
    <property type="component" value="Chromosome 6"/>
</dbReference>
<evidence type="ECO:0000256" key="9">
    <source>
        <dbReference type="ARBA" id="ARBA00023180"/>
    </source>
</evidence>
<evidence type="ECO:0000256" key="7">
    <source>
        <dbReference type="ARBA" id="ARBA00023136"/>
    </source>
</evidence>
<dbReference type="Pfam" id="PF00003">
    <property type="entry name" value="7tm_3"/>
    <property type="match status" value="1"/>
</dbReference>
<sequence length="577" mass="64255">MPFYAQGYRHFQAFRFAIEEINTSGSVLPNITLGYDVHDDCHEPSGIQATLSLLAAPLHPFVNVEEDGRLQHGHILAVVGPTVSDTAVSYSAASEALSDKQSFPFFVRTLPSDRLQAEAMIALLKEFGWTWVAVLGSGTEYGRRGKQVLIRLAALHAICVAYHQTVTTMESGEAADALVMVREHRANVVLVFGEASFALHFFNTVVRFNLTGRVWIASSVWATDRSISEIPNLPDIGTILGIAPFPGRMPGFEDFLNREVGKKVQDSSTRVENMALCNQKCDHCHSLNPADVIDIPEKRASFRTYMAVHAVARSLHQLLECNLSGCVQRDIHPWQRVHFDGNGDAPTGYDIVLWNWFHGRASFDTIGQFTVEPPELRLNGTLITWHTRDHTIFCIFKMATKIPRAFAFWMKPKGQVLLLALSCAFQVLLCGVLFALDCHHPGLDHRFKDTIILKCGPDPSLAVATQDAFPGLLSSLCFLFSFMGKDFPRTYNEAKSITITVVIYFFTLVCFFTVNVGENEKQSTLLLALCILARLFGVLGGYFLPKCYIVLFRRAQNTPSYFQNCIQNYTVGGGDPT</sequence>
<evidence type="ECO:0000313" key="14">
    <source>
        <dbReference type="Proteomes" id="UP001066276"/>
    </source>
</evidence>
<keyword evidence="9" id="KW-0325">Glycoprotein</keyword>
<proteinExistence type="predicted"/>
<evidence type="ECO:0000313" key="13">
    <source>
        <dbReference type="EMBL" id="KAJ1144951.1"/>
    </source>
</evidence>
<accession>A0AAV7QWN9</accession>
<keyword evidence="5 11" id="KW-1133">Transmembrane helix</keyword>
<dbReference type="SUPFAM" id="SSF53822">
    <property type="entry name" value="Periplasmic binding protein-like I"/>
    <property type="match status" value="1"/>
</dbReference>
<reference evidence="13" key="1">
    <citation type="journal article" date="2022" name="bioRxiv">
        <title>Sequencing and chromosome-scale assembly of the giantPleurodeles waltlgenome.</title>
        <authorList>
            <person name="Brown T."/>
            <person name="Elewa A."/>
            <person name="Iarovenko S."/>
            <person name="Subramanian E."/>
            <person name="Araus A.J."/>
            <person name="Petzold A."/>
            <person name="Susuki M."/>
            <person name="Suzuki K.-i.T."/>
            <person name="Hayashi T."/>
            <person name="Toyoda A."/>
            <person name="Oliveira C."/>
            <person name="Osipova E."/>
            <person name="Leigh N.D."/>
            <person name="Simon A."/>
            <person name="Yun M.H."/>
        </authorList>
    </citation>
    <scope>NUCLEOTIDE SEQUENCE</scope>
    <source>
        <strain evidence="13">20211129_DDA</strain>
        <tissue evidence="13">Liver</tissue>
    </source>
</reference>
<evidence type="ECO:0000256" key="1">
    <source>
        <dbReference type="ARBA" id="ARBA00004651"/>
    </source>
</evidence>
<evidence type="ECO:0000256" key="10">
    <source>
        <dbReference type="ARBA" id="ARBA00023224"/>
    </source>
</evidence>
<protein>
    <recommendedName>
        <fullName evidence="12">G-protein coupled receptors family 3 profile domain-containing protein</fullName>
    </recommendedName>
</protein>
<feature type="domain" description="G-protein coupled receptors family 3 profile" evidence="12">
    <location>
        <begin position="387"/>
        <end position="558"/>
    </location>
</feature>
<dbReference type="PRINTS" id="PR00248">
    <property type="entry name" value="GPCRMGR"/>
</dbReference>
<keyword evidence="8" id="KW-0675">Receptor</keyword>
<comment type="subcellular location">
    <subcellularLocation>
        <location evidence="1">Cell membrane</location>
        <topology evidence="1">Multi-pass membrane protein</topology>
    </subcellularLocation>
</comment>
<evidence type="ECO:0000256" key="11">
    <source>
        <dbReference type="SAM" id="Phobius"/>
    </source>
</evidence>
<dbReference type="InterPro" id="IPR000337">
    <property type="entry name" value="GPCR_3"/>
</dbReference>
<name>A0AAV7QWN9_PLEWA</name>
<dbReference type="PANTHER" id="PTHR24061">
    <property type="entry name" value="CALCIUM-SENSING RECEPTOR-RELATED"/>
    <property type="match status" value="1"/>
</dbReference>
<evidence type="ECO:0000256" key="5">
    <source>
        <dbReference type="ARBA" id="ARBA00022989"/>
    </source>
</evidence>
<keyword evidence="3 11" id="KW-0812">Transmembrane</keyword>
<dbReference type="PANTHER" id="PTHR24061:SF3">
    <property type="entry name" value="TASTE RECEPTOR TYPE 1 MEMBER 1"/>
    <property type="match status" value="1"/>
</dbReference>
<feature type="transmembrane region" description="Helical" evidence="11">
    <location>
        <begin position="523"/>
        <end position="544"/>
    </location>
</feature>
<evidence type="ECO:0000259" key="12">
    <source>
        <dbReference type="PROSITE" id="PS50259"/>
    </source>
</evidence>
<feature type="transmembrane region" description="Helical" evidence="11">
    <location>
        <begin position="416"/>
        <end position="436"/>
    </location>
</feature>
<dbReference type="Pfam" id="PF01094">
    <property type="entry name" value="ANF_receptor"/>
    <property type="match status" value="1"/>
</dbReference>
<evidence type="ECO:0000256" key="8">
    <source>
        <dbReference type="ARBA" id="ARBA00023170"/>
    </source>
</evidence>
<keyword evidence="14" id="KW-1185">Reference proteome</keyword>